<feature type="compositionally biased region" description="Low complexity" evidence="1">
    <location>
        <begin position="19"/>
        <end position="38"/>
    </location>
</feature>
<sequence length="172" mass="17240">MGDQAAGSDRTRAARADRGAAAASVLGAAAGAAVAAGPGPLPSRSEGSTPVTQAADTACARDRPPVRRQPQTRTAQGDRMTHTPRGGPGPDERAVLLAAGLADLVVSAAGSVAGTVQQLLRRSDGPELARDAQQDLIARGRITVDRLAAPPAHLEVLARHAAARRAASGGDA</sequence>
<feature type="region of interest" description="Disordered" evidence="1">
    <location>
        <begin position="1"/>
        <end position="92"/>
    </location>
</feature>
<feature type="compositionally biased region" description="Basic and acidic residues" evidence="1">
    <location>
        <begin position="9"/>
        <end position="18"/>
    </location>
</feature>
<reference evidence="2 3" key="1">
    <citation type="submission" date="2018-07" db="EMBL/GenBank/DDBJ databases">
        <title>Whole Genome Shotgun Sequence of Streptomyces spongiicola strain 531S.</title>
        <authorList>
            <person name="Dohra H."/>
            <person name="Kodani S."/>
        </authorList>
    </citation>
    <scope>NUCLEOTIDE SEQUENCE [LARGE SCALE GENOMIC DNA]</scope>
    <source>
        <strain evidence="2 3">531S</strain>
    </source>
</reference>
<name>A0A388SQ61_9ACTN</name>
<proteinExistence type="predicted"/>
<evidence type="ECO:0000313" key="3">
    <source>
        <dbReference type="Proteomes" id="UP000265354"/>
    </source>
</evidence>
<evidence type="ECO:0008006" key="4">
    <source>
        <dbReference type="Google" id="ProtNLM"/>
    </source>
</evidence>
<accession>A0A388SQ61</accession>
<dbReference type="EMBL" id="BGZL01000001">
    <property type="protein sequence ID" value="GBP98762.1"/>
    <property type="molecule type" value="Genomic_DNA"/>
</dbReference>
<dbReference type="Proteomes" id="UP000265354">
    <property type="component" value="Unassembled WGS sequence"/>
</dbReference>
<dbReference type="AlphaFoldDB" id="A0A388SQ61"/>
<evidence type="ECO:0000256" key="1">
    <source>
        <dbReference type="SAM" id="MobiDB-lite"/>
    </source>
</evidence>
<organism evidence="2 3">
    <name type="scientific">Streptomyces spongiicola</name>
    <dbReference type="NCBI Taxonomy" id="1690221"/>
    <lineage>
        <taxon>Bacteria</taxon>
        <taxon>Bacillati</taxon>
        <taxon>Actinomycetota</taxon>
        <taxon>Actinomycetes</taxon>
        <taxon>Kitasatosporales</taxon>
        <taxon>Streptomycetaceae</taxon>
        <taxon>Streptomyces</taxon>
    </lineage>
</organism>
<feature type="compositionally biased region" description="Polar residues" evidence="1">
    <location>
        <begin position="45"/>
        <end position="55"/>
    </location>
</feature>
<comment type="caution">
    <text evidence="2">The sequence shown here is derived from an EMBL/GenBank/DDBJ whole genome shotgun (WGS) entry which is preliminary data.</text>
</comment>
<gene>
    <name evidence="2" type="ORF">SSP531S_01550</name>
</gene>
<evidence type="ECO:0000313" key="2">
    <source>
        <dbReference type="EMBL" id="GBP98762.1"/>
    </source>
</evidence>
<protein>
    <recommendedName>
        <fullName evidence="4">Polyprenyl synthetase</fullName>
    </recommendedName>
</protein>